<dbReference type="Pfam" id="PF03118">
    <property type="entry name" value="RNA_pol_A_CTD"/>
    <property type="match status" value="1"/>
</dbReference>
<dbReference type="Proteomes" id="UP001233782">
    <property type="component" value="Unassembled WGS sequence"/>
</dbReference>
<evidence type="ECO:0000256" key="9">
    <source>
        <dbReference type="ARBA" id="ARBA00033070"/>
    </source>
</evidence>
<evidence type="ECO:0000256" key="3">
    <source>
        <dbReference type="ARBA" id="ARBA00015972"/>
    </source>
</evidence>
<name>A0AAP4APC1_9BACT</name>
<gene>
    <name evidence="11" type="primary">rpoA</name>
    <name evidence="13" type="ORF">QJ129_02815</name>
</gene>
<dbReference type="Gene3D" id="2.170.120.12">
    <property type="entry name" value="DNA-directed RNA polymerase, insert domain"/>
    <property type="match status" value="1"/>
</dbReference>
<comment type="function">
    <text evidence="11">DNA-dependent RNA polymerase catalyzes the transcription of DNA into RNA using the four ribonucleoside triphosphates as substrates.</text>
</comment>
<dbReference type="SUPFAM" id="SSF55257">
    <property type="entry name" value="RBP11-like subunits of RNA polymerase"/>
    <property type="match status" value="1"/>
</dbReference>
<dbReference type="Pfam" id="PF01000">
    <property type="entry name" value="RNA_pol_A_bac"/>
    <property type="match status" value="1"/>
</dbReference>
<dbReference type="Gene3D" id="3.30.1360.10">
    <property type="entry name" value="RNA polymerase, RBP11-like subunit"/>
    <property type="match status" value="1"/>
</dbReference>
<dbReference type="SUPFAM" id="SSF47789">
    <property type="entry name" value="C-terminal domain of RNA polymerase alpha subunit"/>
    <property type="match status" value="1"/>
</dbReference>
<evidence type="ECO:0000256" key="5">
    <source>
        <dbReference type="ARBA" id="ARBA00022679"/>
    </source>
</evidence>
<dbReference type="EMBL" id="JASBCP010000005">
    <property type="protein sequence ID" value="MDI3048183.1"/>
    <property type="molecule type" value="Genomic_DNA"/>
</dbReference>
<feature type="region of interest" description="Alpha C-terminal domain (alpha-CTD)" evidence="11">
    <location>
        <begin position="264"/>
        <end position="337"/>
    </location>
</feature>
<dbReference type="CDD" id="cd06928">
    <property type="entry name" value="RNAP_alpha_NTD"/>
    <property type="match status" value="1"/>
</dbReference>
<dbReference type="SUPFAM" id="SSF56553">
    <property type="entry name" value="Insert subdomain of RNA polymerase alpha subunit"/>
    <property type="match status" value="1"/>
</dbReference>
<dbReference type="GO" id="GO:0046983">
    <property type="term" value="F:protein dimerization activity"/>
    <property type="evidence" value="ECO:0007669"/>
    <property type="project" value="InterPro"/>
</dbReference>
<evidence type="ECO:0000256" key="6">
    <source>
        <dbReference type="ARBA" id="ARBA00022695"/>
    </source>
</evidence>
<keyword evidence="6 11" id="KW-0548">Nucleotidyltransferase</keyword>
<evidence type="ECO:0000256" key="1">
    <source>
        <dbReference type="ARBA" id="ARBA00007123"/>
    </source>
</evidence>
<feature type="region of interest" description="Alpha N-terminal domain (alpha-NTD)" evidence="11">
    <location>
        <begin position="1"/>
        <end position="253"/>
    </location>
</feature>
<keyword evidence="4 11" id="KW-0240">DNA-directed RNA polymerase</keyword>
<evidence type="ECO:0000256" key="10">
    <source>
        <dbReference type="ARBA" id="ARBA00048552"/>
    </source>
</evidence>
<accession>A0AAP4APC1</accession>
<proteinExistence type="inferred from homology"/>
<dbReference type="NCBIfam" id="TIGR02027">
    <property type="entry name" value="rpoA"/>
    <property type="match status" value="1"/>
</dbReference>
<dbReference type="Pfam" id="PF01193">
    <property type="entry name" value="RNA_pol_L"/>
    <property type="match status" value="1"/>
</dbReference>
<evidence type="ECO:0000256" key="11">
    <source>
        <dbReference type="HAMAP-Rule" id="MF_00059"/>
    </source>
</evidence>
<evidence type="ECO:0000259" key="12">
    <source>
        <dbReference type="SMART" id="SM00662"/>
    </source>
</evidence>
<dbReference type="GO" id="GO:0003899">
    <property type="term" value="F:DNA-directed RNA polymerase activity"/>
    <property type="evidence" value="ECO:0007669"/>
    <property type="project" value="UniProtKB-UniRule"/>
</dbReference>
<dbReference type="GO" id="GO:0003677">
    <property type="term" value="F:DNA binding"/>
    <property type="evidence" value="ECO:0007669"/>
    <property type="project" value="UniProtKB-UniRule"/>
</dbReference>
<dbReference type="InterPro" id="IPR011262">
    <property type="entry name" value="DNA-dir_RNA_pol_insert"/>
</dbReference>
<dbReference type="InterPro" id="IPR011773">
    <property type="entry name" value="DNA-dir_RpoA"/>
</dbReference>
<comment type="subunit">
    <text evidence="11">Homodimer. The RNAP catalytic core consists of 2 alpha, 1 beta, 1 beta' and 1 omega subunit. When a sigma factor is associated with the core the holoenzyme is formed, which can initiate transcription.</text>
</comment>
<dbReference type="InterPro" id="IPR036603">
    <property type="entry name" value="RBP11-like"/>
</dbReference>
<comment type="caution">
    <text evidence="13">The sequence shown here is derived from an EMBL/GenBank/DDBJ whole genome shotgun (WGS) entry which is preliminary data.</text>
</comment>
<keyword evidence="7 11" id="KW-0804">Transcription</keyword>
<dbReference type="SMART" id="SM00662">
    <property type="entry name" value="RPOLD"/>
    <property type="match status" value="1"/>
</dbReference>
<dbReference type="EC" id="2.7.7.6" evidence="2 11"/>
<comment type="catalytic activity">
    <reaction evidence="10 11">
        <text>RNA(n) + a ribonucleoside 5'-triphosphate = RNA(n+1) + diphosphate</text>
        <dbReference type="Rhea" id="RHEA:21248"/>
        <dbReference type="Rhea" id="RHEA-COMP:14527"/>
        <dbReference type="Rhea" id="RHEA-COMP:17342"/>
        <dbReference type="ChEBI" id="CHEBI:33019"/>
        <dbReference type="ChEBI" id="CHEBI:61557"/>
        <dbReference type="ChEBI" id="CHEBI:140395"/>
        <dbReference type="EC" id="2.7.7.6"/>
    </reaction>
</comment>
<dbReference type="NCBIfam" id="NF003519">
    <property type="entry name" value="PRK05182.2-5"/>
    <property type="match status" value="1"/>
</dbReference>
<evidence type="ECO:0000256" key="7">
    <source>
        <dbReference type="ARBA" id="ARBA00023163"/>
    </source>
</evidence>
<protein>
    <recommendedName>
        <fullName evidence="3 11">DNA-directed RNA polymerase subunit alpha</fullName>
        <shortName evidence="11">RNAP subunit alpha</shortName>
        <ecNumber evidence="2 11">2.7.7.6</ecNumber>
    </recommendedName>
    <alternativeName>
        <fullName evidence="9 11">RNA polymerase subunit alpha</fullName>
    </alternativeName>
    <alternativeName>
        <fullName evidence="8 11">Transcriptase subunit alpha</fullName>
    </alternativeName>
</protein>
<dbReference type="AlphaFoldDB" id="A0AAP4APC1"/>
<reference evidence="13" key="1">
    <citation type="submission" date="2023-04" db="EMBL/GenBank/DDBJ databases">
        <title>Genomes of recent Mycoplasma hyosynoviae isolates 2023.</title>
        <authorList>
            <person name="Spergser J."/>
        </authorList>
    </citation>
    <scope>NUCLEOTIDE SEQUENCE</scope>
    <source>
        <strain evidence="13">SN1J23N</strain>
    </source>
</reference>
<comment type="similarity">
    <text evidence="1 11">Belongs to the RNA polymerase alpha chain family.</text>
</comment>
<evidence type="ECO:0000256" key="8">
    <source>
        <dbReference type="ARBA" id="ARBA00032524"/>
    </source>
</evidence>
<dbReference type="GO" id="GO:0005737">
    <property type="term" value="C:cytoplasm"/>
    <property type="evidence" value="ECO:0007669"/>
    <property type="project" value="UniProtKB-ARBA"/>
</dbReference>
<dbReference type="InterPro" id="IPR036643">
    <property type="entry name" value="RNApol_insert_sf"/>
</dbReference>
<keyword evidence="5 11" id="KW-0808">Transferase</keyword>
<organism evidence="13 14">
    <name type="scientific">Metamycoplasma hyosynoviae</name>
    <dbReference type="NCBI Taxonomy" id="29559"/>
    <lineage>
        <taxon>Bacteria</taxon>
        <taxon>Bacillati</taxon>
        <taxon>Mycoplasmatota</taxon>
        <taxon>Mycoplasmoidales</taxon>
        <taxon>Metamycoplasmataceae</taxon>
        <taxon>Metamycoplasma</taxon>
    </lineage>
</organism>
<dbReference type="GO" id="GO:0006351">
    <property type="term" value="P:DNA-templated transcription"/>
    <property type="evidence" value="ECO:0007669"/>
    <property type="project" value="UniProtKB-UniRule"/>
</dbReference>
<evidence type="ECO:0000256" key="2">
    <source>
        <dbReference type="ARBA" id="ARBA00012418"/>
    </source>
</evidence>
<evidence type="ECO:0000313" key="13">
    <source>
        <dbReference type="EMBL" id="MDI3048183.1"/>
    </source>
</evidence>
<comment type="domain">
    <text evidence="11">The N-terminal domain is essential for RNAP assembly and basal transcription, whereas the C-terminal domain is involved in interaction with transcriptional regulators and with upstream promoter elements.</text>
</comment>
<dbReference type="HAMAP" id="MF_00059">
    <property type="entry name" value="RNApol_bact_RpoA"/>
    <property type="match status" value="1"/>
</dbReference>
<sequence length="337" mass="38201">MEKFEKIKYQELKSEHKSEFETVFSVEPLVRGYGITLGTVLRRTLLSSITSIAPFAIKIDGIEHEFQTLKGVQEDVVNLISNIRAIKFTYVPKLFEKDNLVKISFKSTHTGEIYANDITNTNGLEIVNKDAYICTIAQDGHLEFDLFLRTGRGFIDFEENKNIIQQYGPKLDSKIKIGQYLAIDSDFSPVEKVAITIEQLNTGSIIENEKLKIAVKTYGTLTSAMAMEQAAKIIVAHFQIIGNFDALETVNIFEVIPKEKEKVVTSSVPIEKLNLTIRSLNALRRAEYSTVDELAKLTEEELGNIKNLGKKSIDDIIEKLKKWRESQEEKTSEEIDK</sequence>
<dbReference type="Gene3D" id="1.10.150.20">
    <property type="entry name" value="5' to 3' exonuclease, C-terminal subdomain"/>
    <property type="match status" value="1"/>
</dbReference>
<feature type="domain" description="DNA-directed RNA polymerase RpoA/D/Rpb3-type" evidence="12">
    <location>
        <begin position="21"/>
        <end position="244"/>
    </location>
</feature>
<evidence type="ECO:0000256" key="4">
    <source>
        <dbReference type="ARBA" id="ARBA00022478"/>
    </source>
</evidence>
<dbReference type="RefSeq" id="WP_282208577.1">
    <property type="nucleotide sequence ID" value="NZ_JASBCN010000004.1"/>
</dbReference>
<dbReference type="InterPro" id="IPR011263">
    <property type="entry name" value="DNA-dir_RNA_pol_RpoA/D/Rpb3"/>
</dbReference>
<dbReference type="InterPro" id="IPR011260">
    <property type="entry name" value="RNAP_asu_C"/>
</dbReference>
<evidence type="ECO:0000313" key="14">
    <source>
        <dbReference type="Proteomes" id="UP001233782"/>
    </source>
</evidence>
<dbReference type="GO" id="GO:0000428">
    <property type="term" value="C:DNA-directed RNA polymerase complex"/>
    <property type="evidence" value="ECO:0007669"/>
    <property type="project" value="UniProtKB-KW"/>
</dbReference>